<dbReference type="Pfam" id="PF00125">
    <property type="entry name" value="Histone"/>
    <property type="match status" value="1"/>
</dbReference>
<dbReference type="InterPro" id="IPR000164">
    <property type="entry name" value="Histone_H3/CENP-A"/>
</dbReference>
<dbReference type="SMART" id="SM00428">
    <property type="entry name" value="H3"/>
    <property type="match status" value="1"/>
</dbReference>
<evidence type="ECO:0000256" key="2">
    <source>
        <dbReference type="ARBA" id="ARBA00004584"/>
    </source>
</evidence>
<keyword evidence="4" id="KW-0158">Chromosome</keyword>
<accession>A0A1Y2FND3</accession>
<evidence type="ECO:0000256" key="1">
    <source>
        <dbReference type="ARBA" id="ARBA00004123"/>
    </source>
</evidence>
<dbReference type="OMA" id="VHLFEDC"/>
<evidence type="ECO:0000256" key="13">
    <source>
        <dbReference type="ARBA" id="ARBA00044336"/>
    </source>
</evidence>
<evidence type="ECO:0000256" key="12">
    <source>
        <dbReference type="ARBA" id="ARBA00044234"/>
    </source>
</evidence>
<dbReference type="GO" id="GO:0005634">
    <property type="term" value="C:nucleus"/>
    <property type="evidence" value="ECO:0007669"/>
    <property type="project" value="UniProtKB-SubCell"/>
</dbReference>
<comment type="caution">
    <text evidence="16">The sequence shown here is derived from an EMBL/GenBank/DDBJ whole genome shotgun (WGS) entry which is preliminary data.</text>
</comment>
<dbReference type="FunFam" id="1.10.20.10:FF:000087">
    <property type="entry name" value="Probable histone 3"/>
    <property type="match status" value="1"/>
</dbReference>
<comment type="subunit">
    <text evidence="10">Component of centromeric nucleosomes, where DNA is wrapped around a histone octamer core. The octamer contains two molecules each of H2A, H2B, CSE4/CENPA and H4 assembled in one CSE4-H4 heterotetramer and two H2A-H2B heterodimers. Interacts with the inner kinetochore.</text>
</comment>
<dbReference type="GO" id="GO:0030527">
    <property type="term" value="F:structural constituent of chromatin"/>
    <property type="evidence" value="ECO:0007669"/>
    <property type="project" value="InterPro"/>
</dbReference>
<dbReference type="RefSeq" id="XP_040726965.1">
    <property type="nucleotide sequence ID" value="XM_040868746.1"/>
</dbReference>
<evidence type="ECO:0000256" key="6">
    <source>
        <dbReference type="ARBA" id="ARBA00023242"/>
    </source>
</evidence>
<dbReference type="EMBL" id="MCFI01000004">
    <property type="protein sequence ID" value="ORY85483.1"/>
    <property type="molecule type" value="Genomic_DNA"/>
</dbReference>
<evidence type="ECO:0000256" key="7">
    <source>
        <dbReference type="ARBA" id="ARBA00023269"/>
    </source>
</evidence>
<dbReference type="Proteomes" id="UP000193685">
    <property type="component" value="Unassembled WGS sequence"/>
</dbReference>
<feature type="domain" description="Core Histone H2A/H2B/H3" evidence="15">
    <location>
        <begin position="40"/>
        <end position="137"/>
    </location>
</feature>
<evidence type="ECO:0000256" key="5">
    <source>
        <dbReference type="ARBA" id="ARBA00023125"/>
    </source>
</evidence>
<sequence length="142" mass="16139">MAPKPTAKKTTARRRSNIPAKSPRKGPAATTTKKPHRYRPGVVALREIRRYQKSTDLLMAKLPFGRVVREISSEFVTGYYAADQDAAGLRWQSQALLCLQEAAESYLVHLFEDVNLCAIHAKRVTIMQRDMQLARRIRGLFN</sequence>
<evidence type="ECO:0000256" key="8">
    <source>
        <dbReference type="ARBA" id="ARBA00023328"/>
    </source>
</evidence>
<dbReference type="AlphaFoldDB" id="A0A1Y2FND3"/>
<evidence type="ECO:0000256" key="11">
    <source>
        <dbReference type="ARBA" id="ARBA00044180"/>
    </source>
</evidence>
<evidence type="ECO:0000313" key="16">
    <source>
        <dbReference type="EMBL" id="ORY85483.1"/>
    </source>
</evidence>
<evidence type="ECO:0000256" key="4">
    <source>
        <dbReference type="ARBA" id="ARBA00022454"/>
    </source>
</evidence>
<evidence type="ECO:0000256" key="9">
    <source>
        <dbReference type="ARBA" id="ARBA00043846"/>
    </source>
</evidence>
<name>A0A1Y2FND3_PROLT</name>
<evidence type="ECO:0000256" key="14">
    <source>
        <dbReference type="SAM" id="MobiDB-lite"/>
    </source>
</evidence>
<evidence type="ECO:0000256" key="10">
    <source>
        <dbReference type="ARBA" id="ARBA00044024"/>
    </source>
</evidence>
<organism evidence="16 17">
    <name type="scientific">Protomyces lactucae-debilis</name>
    <dbReference type="NCBI Taxonomy" id="2754530"/>
    <lineage>
        <taxon>Eukaryota</taxon>
        <taxon>Fungi</taxon>
        <taxon>Dikarya</taxon>
        <taxon>Ascomycota</taxon>
        <taxon>Taphrinomycotina</taxon>
        <taxon>Taphrinomycetes</taxon>
        <taxon>Taphrinales</taxon>
        <taxon>Protomycetaceae</taxon>
        <taxon>Protomyces</taxon>
    </lineage>
</organism>
<dbReference type="PRINTS" id="PR00622">
    <property type="entry name" value="HISTONEH3"/>
</dbReference>
<dbReference type="InterPro" id="IPR007125">
    <property type="entry name" value="H2A/H2B/H3"/>
</dbReference>
<keyword evidence="17" id="KW-1185">Reference proteome</keyword>
<comment type="function">
    <text evidence="9">Histone H3-like nucleosomal protein that is specifically found in centromeric nucleosomes. Replaces conventional H3 in the nucleosome core of centromeric chromatin that serves as an assembly site for the inner kinetochore. Required for recruitment and assembly of kinetochore proteins, mitotic progression and chromosome segregation. May serve as an epigenetic mark that propagates centromere identity through replication and cell division.</text>
</comment>
<keyword evidence="7" id="KW-0544">Nucleosome core</keyword>
<dbReference type="OrthoDB" id="842664at2759"/>
<feature type="region of interest" description="Disordered" evidence="14">
    <location>
        <begin position="1"/>
        <end position="37"/>
    </location>
</feature>
<dbReference type="GO" id="GO:0000786">
    <property type="term" value="C:nucleosome"/>
    <property type="evidence" value="ECO:0007669"/>
    <property type="project" value="UniProtKB-KW"/>
</dbReference>
<dbReference type="SUPFAM" id="SSF47113">
    <property type="entry name" value="Histone-fold"/>
    <property type="match status" value="1"/>
</dbReference>
<reference evidence="16 17" key="1">
    <citation type="submission" date="2016-07" db="EMBL/GenBank/DDBJ databases">
        <title>Pervasive Adenine N6-methylation of Active Genes in Fungi.</title>
        <authorList>
            <consortium name="DOE Joint Genome Institute"/>
            <person name="Mondo S.J."/>
            <person name="Dannebaum R.O."/>
            <person name="Kuo R.C."/>
            <person name="Labutti K."/>
            <person name="Haridas S."/>
            <person name="Kuo A."/>
            <person name="Salamov A."/>
            <person name="Ahrendt S.R."/>
            <person name="Lipzen A."/>
            <person name="Sullivan W."/>
            <person name="Andreopoulos W.B."/>
            <person name="Clum A."/>
            <person name="Lindquist E."/>
            <person name="Daum C."/>
            <person name="Ramamoorthy G.K."/>
            <person name="Gryganskyi A."/>
            <person name="Culley D."/>
            <person name="Magnuson J.K."/>
            <person name="James T.Y."/>
            <person name="O'Malley M.A."/>
            <person name="Stajich J.E."/>
            <person name="Spatafora J.W."/>
            <person name="Visel A."/>
            <person name="Grigoriev I.V."/>
        </authorList>
    </citation>
    <scope>NUCLEOTIDE SEQUENCE [LARGE SCALE GENOMIC DNA]</scope>
    <source>
        <strain evidence="16 17">12-1054</strain>
    </source>
</reference>
<dbReference type="CDD" id="cd22911">
    <property type="entry name" value="HFD_H3"/>
    <property type="match status" value="1"/>
</dbReference>
<comment type="subcellular location">
    <subcellularLocation>
        <location evidence="2">Chromosome</location>
        <location evidence="2">Centromere</location>
    </subcellularLocation>
    <subcellularLocation>
        <location evidence="1">Nucleus</location>
    </subcellularLocation>
</comment>
<dbReference type="PANTHER" id="PTHR45810:SF1">
    <property type="entry name" value="HISTONE H3-LIKE CENTROMERIC PROTEIN A"/>
    <property type="match status" value="1"/>
</dbReference>
<evidence type="ECO:0000256" key="3">
    <source>
        <dbReference type="ARBA" id="ARBA00010343"/>
    </source>
</evidence>
<feature type="compositionally biased region" description="Basic residues" evidence="14">
    <location>
        <begin position="1"/>
        <end position="16"/>
    </location>
</feature>
<keyword evidence="5" id="KW-0238">DNA-binding</keyword>
<evidence type="ECO:0000313" key="17">
    <source>
        <dbReference type="Proteomes" id="UP000193685"/>
    </source>
</evidence>
<dbReference type="Gene3D" id="1.10.20.10">
    <property type="entry name" value="Histone, subunit A"/>
    <property type="match status" value="1"/>
</dbReference>
<dbReference type="GO" id="GO:0003677">
    <property type="term" value="F:DNA binding"/>
    <property type="evidence" value="ECO:0007669"/>
    <property type="project" value="UniProtKB-KW"/>
</dbReference>
<dbReference type="GO" id="GO:0046982">
    <property type="term" value="F:protein heterodimerization activity"/>
    <property type="evidence" value="ECO:0007669"/>
    <property type="project" value="InterPro"/>
</dbReference>
<protein>
    <recommendedName>
        <fullName evidence="11">Histone H3-like centromeric protein CSE4</fullName>
    </recommendedName>
    <alternativeName>
        <fullName evidence="13">CENP-A homolog</fullName>
    </alternativeName>
    <alternativeName>
        <fullName evidence="12">CENPA homolog</fullName>
    </alternativeName>
</protein>
<gene>
    <name evidence="16" type="ORF">BCR37DRAFT_377158</name>
</gene>
<proteinExistence type="inferred from homology"/>
<keyword evidence="6" id="KW-0539">Nucleus</keyword>
<dbReference type="STRING" id="56484.A0A1Y2FND3"/>
<keyword evidence="8" id="KW-0137">Centromere</keyword>
<dbReference type="InterPro" id="IPR009072">
    <property type="entry name" value="Histone-fold"/>
</dbReference>
<dbReference type="GeneID" id="63785345"/>
<dbReference type="GO" id="GO:0000775">
    <property type="term" value="C:chromosome, centromeric region"/>
    <property type="evidence" value="ECO:0007669"/>
    <property type="project" value="UniProtKB-SubCell"/>
</dbReference>
<comment type="similarity">
    <text evidence="3">Belongs to the histone H3 family.</text>
</comment>
<dbReference type="PANTHER" id="PTHR45810">
    <property type="entry name" value="HISTONE H3.2"/>
    <property type="match status" value="1"/>
</dbReference>
<evidence type="ECO:0000259" key="15">
    <source>
        <dbReference type="Pfam" id="PF00125"/>
    </source>
</evidence>